<gene>
    <name evidence="6" type="ORF">D8B20_20720</name>
</gene>
<dbReference type="GO" id="GO:0046872">
    <property type="term" value="F:metal ion binding"/>
    <property type="evidence" value="ECO:0007669"/>
    <property type="project" value="UniProtKB-KW"/>
</dbReference>
<organism evidence="6 7">
    <name type="scientific">Candidatus Pantoea soli</name>
    <dbReference type="NCBI Taxonomy" id="3098669"/>
    <lineage>
        <taxon>Bacteria</taxon>
        <taxon>Pseudomonadati</taxon>
        <taxon>Pseudomonadota</taxon>
        <taxon>Gammaproteobacteria</taxon>
        <taxon>Enterobacterales</taxon>
        <taxon>Erwiniaceae</taxon>
        <taxon>Pantoea</taxon>
    </lineage>
</organism>
<reference evidence="6 7" key="1">
    <citation type="submission" date="2018-10" db="EMBL/GenBank/DDBJ databases">
        <title>Genome Sequencing of Pantoea dispersa DSM 32899.</title>
        <authorList>
            <person name="Nawrath M."/>
            <person name="Ottenheim C."/>
            <person name="Wilm A."/>
            <person name="Zimmermann W."/>
            <person name="Wu J.C."/>
        </authorList>
    </citation>
    <scope>NUCLEOTIDE SEQUENCE [LARGE SCALE GENOMIC DNA]</scope>
    <source>
        <strain evidence="6 7">DSM 32899</strain>
        <plasmid evidence="6 7">unnamed2</plasmid>
    </source>
</reference>
<feature type="domain" description="Chorismate-utilising enzyme C-terminal" evidence="5">
    <location>
        <begin position="31"/>
        <end position="86"/>
    </location>
</feature>
<dbReference type="OrthoDB" id="9803598at2"/>
<dbReference type="GO" id="GO:0000162">
    <property type="term" value="P:L-tryptophan biosynthetic process"/>
    <property type="evidence" value="ECO:0007669"/>
    <property type="project" value="TreeGrafter"/>
</dbReference>
<evidence type="ECO:0000259" key="5">
    <source>
        <dbReference type="Pfam" id="PF00425"/>
    </source>
</evidence>
<evidence type="ECO:0000313" key="6">
    <source>
        <dbReference type="EMBL" id="QDY44347.1"/>
    </source>
</evidence>
<sequence length="99" mass="10898">MVRAIRCHRQNMKSSIINGSEVSRLSVAIHGAYSGSVFMFNSAGEMDAALILRSLFKHTAGVTLQAGAGIIDQSNPERELEETIEKLQSVSRFLVRKPH</sequence>
<evidence type="ECO:0000313" key="7">
    <source>
        <dbReference type="Proteomes" id="UP000319411"/>
    </source>
</evidence>
<evidence type="ECO:0000256" key="1">
    <source>
        <dbReference type="ARBA" id="ARBA00001946"/>
    </source>
</evidence>
<name>A0A518XJJ0_9GAMM</name>
<dbReference type="InterPro" id="IPR005801">
    <property type="entry name" value="ADC_synthase"/>
</dbReference>
<dbReference type="Pfam" id="PF00425">
    <property type="entry name" value="Chorismate_bind"/>
    <property type="match status" value="1"/>
</dbReference>
<dbReference type="SUPFAM" id="SSF56322">
    <property type="entry name" value="ADC synthase"/>
    <property type="match status" value="1"/>
</dbReference>
<evidence type="ECO:0000256" key="2">
    <source>
        <dbReference type="ARBA" id="ARBA00022723"/>
    </source>
</evidence>
<keyword evidence="2" id="KW-0479">Metal-binding</keyword>
<accession>A0A518XJJ0</accession>
<keyword evidence="6" id="KW-0614">Plasmid</keyword>
<dbReference type="EMBL" id="CP032704">
    <property type="protein sequence ID" value="QDY44347.1"/>
    <property type="molecule type" value="Genomic_DNA"/>
</dbReference>
<protein>
    <recommendedName>
        <fullName evidence="5">Chorismate-utilising enzyme C-terminal domain-containing protein</fullName>
    </recommendedName>
</protein>
<dbReference type="Gene3D" id="3.60.120.10">
    <property type="entry name" value="Anthranilate synthase"/>
    <property type="match status" value="1"/>
</dbReference>
<dbReference type="Proteomes" id="UP000319411">
    <property type="component" value="Plasmid unnamed2"/>
</dbReference>
<dbReference type="PANTHER" id="PTHR11236">
    <property type="entry name" value="AMINOBENZOATE/ANTHRANILATE SYNTHASE"/>
    <property type="match status" value="1"/>
</dbReference>
<comment type="cofactor">
    <cofactor evidence="1">
        <name>Mg(2+)</name>
        <dbReference type="ChEBI" id="CHEBI:18420"/>
    </cofactor>
</comment>
<evidence type="ECO:0000256" key="4">
    <source>
        <dbReference type="ARBA" id="ARBA00023239"/>
    </source>
</evidence>
<dbReference type="GO" id="GO:0016829">
    <property type="term" value="F:lyase activity"/>
    <property type="evidence" value="ECO:0007669"/>
    <property type="project" value="UniProtKB-KW"/>
</dbReference>
<dbReference type="InterPro" id="IPR015890">
    <property type="entry name" value="Chorismate_C"/>
</dbReference>
<keyword evidence="3" id="KW-0460">Magnesium</keyword>
<dbReference type="KEGG" id="pdis:D8B20_20720"/>
<dbReference type="AlphaFoldDB" id="A0A518XJJ0"/>
<keyword evidence="4" id="KW-0456">Lyase</keyword>
<dbReference type="PANTHER" id="PTHR11236:SF48">
    <property type="entry name" value="ISOCHORISMATE SYNTHASE MENF"/>
    <property type="match status" value="1"/>
</dbReference>
<evidence type="ECO:0000256" key="3">
    <source>
        <dbReference type="ARBA" id="ARBA00022842"/>
    </source>
</evidence>
<geneLocation type="plasmid" evidence="6 7">
    <name>unnamed2</name>
</geneLocation>
<proteinExistence type="predicted"/>
<dbReference type="InterPro" id="IPR019999">
    <property type="entry name" value="Anth_synth_I-like"/>
</dbReference>
<keyword evidence="7" id="KW-1185">Reference proteome</keyword>